<protein>
    <submittedName>
        <fullName evidence="1">Uncharacterized protein</fullName>
    </submittedName>
</protein>
<sequence>MNINQEHLKKLVSDFKKKSDELKDIINPILNKNTLPQKEILEVCQVAKFSKDINESIKIIEKGFPPSPDFIIEHKGFLKGLEHTRIFNSKGENISKIRSLIEYSERIFLETYPELNILIYISIREGFDFKQHQKKNIAEIIVDTIYKKYLGKEYQMPPFLTQLKMMSHSLLVFEYEENYAAPEYLPKELLITRVKNKENNIEKYKRGESGLKEYWLLLLLDTTSSTSYVLDKNADYSLNTSFDRVYLMEDLGSKIIRIN</sequence>
<dbReference type="AlphaFoldDB" id="A0A1G7GT84"/>
<dbReference type="RefSeq" id="WP_091872095.1">
    <property type="nucleotide sequence ID" value="NZ_FNAO01000008.1"/>
</dbReference>
<evidence type="ECO:0000313" key="1">
    <source>
        <dbReference type="EMBL" id="SDE91360.1"/>
    </source>
</evidence>
<gene>
    <name evidence="1" type="ORF">SAMN05421636_108279</name>
</gene>
<reference evidence="1 2" key="1">
    <citation type="submission" date="2016-10" db="EMBL/GenBank/DDBJ databases">
        <authorList>
            <person name="de Groot N.N."/>
        </authorList>
    </citation>
    <scope>NUCLEOTIDE SEQUENCE [LARGE SCALE GENOMIC DNA]</scope>
    <source>
        <strain evidence="1 2">DSM 23421</strain>
    </source>
</reference>
<name>A0A1G7GT84_9FLAO</name>
<keyword evidence="2" id="KW-1185">Reference proteome</keyword>
<accession>A0A1G7GT84</accession>
<proteinExistence type="predicted"/>
<evidence type="ECO:0000313" key="2">
    <source>
        <dbReference type="Proteomes" id="UP000199109"/>
    </source>
</evidence>
<dbReference type="Proteomes" id="UP000199109">
    <property type="component" value="Unassembled WGS sequence"/>
</dbReference>
<organism evidence="1 2">
    <name type="scientific">Pricia antarctica</name>
    <dbReference type="NCBI Taxonomy" id="641691"/>
    <lineage>
        <taxon>Bacteria</taxon>
        <taxon>Pseudomonadati</taxon>
        <taxon>Bacteroidota</taxon>
        <taxon>Flavobacteriia</taxon>
        <taxon>Flavobacteriales</taxon>
        <taxon>Flavobacteriaceae</taxon>
        <taxon>Pricia</taxon>
    </lineage>
</organism>
<dbReference type="OrthoDB" id="881095at2"/>
<dbReference type="EMBL" id="FNAO01000008">
    <property type="protein sequence ID" value="SDE91360.1"/>
    <property type="molecule type" value="Genomic_DNA"/>
</dbReference>